<dbReference type="EMBL" id="JANPWB010000011">
    <property type="protein sequence ID" value="KAJ1130380.1"/>
    <property type="molecule type" value="Genomic_DNA"/>
</dbReference>
<feature type="domain" description="Ig-like" evidence="3">
    <location>
        <begin position="33"/>
        <end position="123"/>
    </location>
</feature>
<dbReference type="InterPro" id="IPR013106">
    <property type="entry name" value="Ig_V-set"/>
</dbReference>
<dbReference type="InterPro" id="IPR003599">
    <property type="entry name" value="Ig_sub"/>
</dbReference>
<evidence type="ECO:0000256" key="1">
    <source>
        <dbReference type="SAM" id="Phobius"/>
    </source>
</evidence>
<keyword evidence="5" id="KW-1185">Reference proteome</keyword>
<dbReference type="SUPFAM" id="SSF48726">
    <property type="entry name" value="Immunoglobulin"/>
    <property type="match status" value="1"/>
</dbReference>
<dbReference type="Gene3D" id="2.60.40.10">
    <property type="entry name" value="Immunoglobulins"/>
    <property type="match status" value="1"/>
</dbReference>
<dbReference type="InterPro" id="IPR007110">
    <property type="entry name" value="Ig-like_dom"/>
</dbReference>
<dbReference type="PANTHER" id="PTHR15343">
    <property type="entry name" value="CD7"/>
    <property type="match status" value="1"/>
</dbReference>
<dbReference type="Proteomes" id="UP001066276">
    <property type="component" value="Chromosome 7"/>
</dbReference>
<feature type="transmembrane region" description="Helical" evidence="1">
    <location>
        <begin position="171"/>
        <end position="193"/>
    </location>
</feature>
<sequence length="274" mass="30766">MFTTGVDMLLFPDCPRLLYFWFLLICSCTGAAPSLKIDQSPPSISVPEGRSVTVNCLITVPGKPQGMNFNRRFRELVYFSETKQVHSRKGNEFEKRSLVSGTAIHTTITLHQLRKNDTDWYMCHSVVIKEGSPVEEVFGGGTLLIVTDAKLAKQSEQSCQLGYTWKWEYTLLIGLAVVILTLCAVIIINKLAIKQNSQFPKKKRVPNTVYEDMTSSIRRNTMTRPLFYSDQNRGSHLVENATSANCAMGNSPHYLQPPDPRHGRASMACSIPPY</sequence>
<dbReference type="Pfam" id="PF07686">
    <property type="entry name" value="V-set"/>
    <property type="match status" value="1"/>
</dbReference>
<evidence type="ECO:0000313" key="4">
    <source>
        <dbReference type="EMBL" id="KAJ1130380.1"/>
    </source>
</evidence>
<gene>
    <name evidence="4" type="ORF">NDU88_008733</name>
</gene>
<keyword evidence="2" id="KW-0732">Signal</keyword>
<protein>
    <recommendedName>
        <fullName evidence="3">Ig-like domain-containing protein</fullName>
    </recommendedName>
</protein>
<dbReference type="PANTHER" id="PTHR15343:SF0">
    <property type="entry name" value="T-CELL ANTIGEN CD7"/>
    <property type="match status" value="1"/>
</dbReference>
<dbReference type="GO" id="GO:0038023">
    <property type="term" value="F:signaling receptor activity"/>
    <property type="evidence" value="ECO:0007669"/>
    <property type="project" value="InterPro"/>
</dbReference>
<comment type="caution">
    <text evidence="4">The sequence shown here is derived from an EMBL/GenBank/DDBJ whole genome shotgun (WGS) entry which is preliminary data.</text>
</comment>
<dbReference type="PROSITE" id="PS50835">
    <property type="entry name" value="IG_LIKE"/>
    <property type="match status" value="1"/>
</dbReference>
<dbReference type="InterPro" id="IPR036179">
    <property type="entry name" value="Ig-like_dom_sf"/>
</dbReference>
<dbReference type="GO" id="GO:0016020">
    <property type="term" value="C:membrane"/>
    <property type="evidence" value="ECO:0007669"/>
    <property type="project" value="InterPro"/>
</dbReference>
<accession>A0AAV7PQN6</accession>
<dbReference type="AlphaFoldDB" id="A0AAV7PQN6"/>
<dbReference type="InterPro" id="IPR039090">
    <property type="entry name" value="CD7"/>
</dbReference>
<dbReference type="SMART" id="SM00409">
    <property type="entry name" value="IG"/>
    <property type="match status" value="1"/>
</dbReference>
<evidence type="ECO:0000256" key="2">
    <source>
        <dbReference type="SAM" id="SignalP"/>
    </source>
</evidence>
<organism evidence="4 5">
    <name type="scientific">Pleurodeles waltl</name>
    <name type="common">Iberian ribbed newt</name>
    <dbReference type="NCBI Taxonomy" id="8319"/>
    <lineage>
        <taxon>Eukaryota</taxon>
        <taxon>Metazoa</taxon>
        <taxon>Chordata</taxon>
        <taxon>Craniata</taxon>
        <taxon>Vertebrata</taxon>
        <taxon>Euteleostomi</taxon>
        <taxon>Amphibia</taxon>
        <taxon>Batrachia</taxon>
        <taxon>Caudata</taxon>
        <taxon>Salamandroidea</taxon>
        <taxon>Salamandridae</taxon>
        <taxon>Pleurodelinae</taxon>
        <taxon>Pleurodeles</taxon>
    </lineage>
</organism>
<keyword evidence="1" id="KW-0472">Membrane</keyword>
<feature type="signal peptide" evidence="2">
    <location>
        <begin position="1"/>
        <end position="31"/>
    </location>
</feature>
<reference evidence="4" key="1">
    <citation type="journal article" date="2022" name="bioRxiv">
        <title>Sequencing and chromosome-scale assembly of the giantPleurodeles waltlgenome.</title>
        <authorList>
            <person name="Brown T."/>
            <person name="Elewa A."/>
            <person name="Iarovenko S."/>
            <person name="Subramanian E."/>
            <person name="Araus A.J."/>
            <person name="Petzold A."/>
            <person name="Susuki M."/>
            <person name="Suzuki K.-i.T."/>
            <person name="Hayashi T."/>
            <person name="Toyoda A."/>
            <person name="Oliveira C."/>
            <person name="Osipova E."/>
            <person name="Leigh N.D."/>
            <person name="Simon A."/>
            <person name="Yun M.H."/>
        </authorList>
    </citation>
    <scope>NUCLEOTIDE SEQUENCE</scope>
    <source>
        <strain evidence="4">20211129_DDA</strain>
        <tissue evidence="4">Liver</tissue>
    </source>
</reference>
<dbReference type="InterPro" id="IPR013783">
    <property type="entry name" value="Ig-like_fold"/>
</dbReference>
<dbReference type="GO" id="GO:0002250">
    <property type="term" value="P:adaptive immune response"/>
    <property type="evidence" value="ECO:0007669"/>
    <property type="project" value="InterPro"/>
</dbReference>
<keyword evidence="1" id="KW-1133">Transmembrane helix</keyword>
<name>A0AAV7PQN6_PLEWA</name>
<evidence type="ECO:0000313" key="5">
    <source>
        <dbReference type="Proteomes" id="UP001066276"/>
    </source>
</evidence>
<keyword evidence="1" id="KW-0812">Transmembrane</keyword>
<proteinExistence type="predicted"/>
<evidence type="ECO:0000259" key="3">
    <source>
        <dbReference type="PROSITE" id="PS50835"/>
    </source>
</evidence>
<feature type="chain" id="PRO_5043552232" description="Ig-like domain-containing protein" evidence="2">
    <location>
        <begin position="32"/>
        <end position="274"/>
    </location>
</feature>